<dbReference type="EMBL" id="MN444876">
    <property type="protein sequence ID" value="QGH76451.1"/>
    <property type="molecule type" value="Genomic_DNA"/>
</dbReference>
<organism evidence="1 2">
    <name type="scientific">Streptomyces phage Daubenski</name>
    <dbReference type="NCBI Taxonomy" id="2653725"/>
    <lineage>
        <taxon>Viruses</taxon>
        <taxon>Duplodnaviria</taxon>
        <taxon>Heunggongvirae</taxon>
        <taxon>Uroviricota</taxon>
        <taxon>Caudoviricetes</taxon>
        <taxon>Stanwilliamsviridae</taxon>
        <taxon>Boydwoodruffvirinae</taxon>
        <taxon>Samistivirus</taxon>
        <taxon>Samistivirus daubenski</taxon>
    </lineage>
</organism>
<dbReference type="KEGG" id="vg:65122888"/>
<protein>
    <submittedName>
        <fullName evidence="1">Uncharacterized protein</fullName>
    </submittedName>
</protein>
<sequence length="56" mass="6466">MRTYEPDDFTLEMALSRAMEHDGLTYGEAVAILFITRGDDPWNNNPGVFKNFKLKE</sequence>
<dbReference type="GeneID" id="65122888"/>
<evidence type="ECO:0000313" key="1">
    <source>
        <dbReference type="EMBL" id="QGH76451.1"/>
    </source>
</evidence>
<dbReference type="RefSeq" id="YP_010104908.1">
    <property type="nucleotide sequence ID" value="NC_055822.1"/>
</dbReference>
<dbReference type="Proteomes" id="UP000375470">
    <property type="component" value="Segment"/>
</dbReference>
<accession>A0A5Q2WDE5</accession>
<reference evidence="1 2" key="1">
    <citation type="submission" date="2019-09" db="EMBL/GenBank/DDBJ databases">
        <authorList>
            <person name="Cummings J.R."/>
            <person name="Eaglin Z.M."/>
            <person name="Kluemper A.J."/>
            <person name="Powell E.A."/>
            <person name="Stamm J."/>
            <person name="Thompson S.A."/>
            <person name="Tolsma S."/>
            <person name="Caruso S.M."/>
            <person name="Garlena R.A."/>
            <person name="Russell D.A."/>
            <person name="Pope W.H."/>
            <person name="Jacobs-Se D."/>
            <person name="Hatfull G.F."/>
        </authorList>
    </citation>
    <scope>NUCLEOTIDE SEQUENCE [LARGE SCALE GENOMIC DNA]</scope>
</reference>
<gene>
    <name evidence="1" type="primary">174</name>
    <name evidence="1" type="ORF">SEA_DAUBENSKI_179</name>
</gene>
<name>A0A5Q2WDE5_9CAUD</name>
<proteinExistence type="predicted"/>
<evidence type="ECO:0000313" key="2">
    <source>
        <dbReference type="Proteomes" id="UP000375470"/>
    </source>
</evidence>
<keyword evidence="2" id="KW-1185">Reference proteome</keyword>